<dbReference type="InterPro" id="IPR010982">
    <property type="entry name" value="Lambda_DNA-bd_dom_sf"/>
</dbReference>
<dbReference type="Proteomes" id="UP000334990">
    <property type="component" value="Unassembled WGS sequence"/>
</dbReference>
<dbReference type="GO" id="GO:0003700">
    <property type="term" value="F:DNA-binding transcription factor activity"/>
    <property type="evidence" value="ECO:0007669"/>
    <property type="project" value="TreeGrafter"/>
</dbReference>
<evidence type="ECO:0000313" key="6">
    <source>
        <dbReference type="Proteomes" id="UP000334990"/>
    </source>
</evidence>
<dbReference type="GO" id="GO:0000976">
    <property type="term" value="F:transcription cis-regulatory region binding"/>
    <property type="evidence" value="ECO:0007669"/>
    <property type="project" value="TreeGrafter"/>
</dbReference>
<dbReference type="PANTHER" id="PTHR30146">
    <property type="entry name" value="LACI-RELATED TRANSCRIPTIONAL REPRESSOR"/>
    <property type="match status" value="1"/>
</dbReference>
<dbReference type="SUPFAM" id="SSF47413">
    <property type="entry name" value="lambda repressor-like DNA-binding domains"/>
    <property type="match status" value="1"/>
</dbReference>
<dbReference type="AlphaFoldDB" id="A0A5M3VZ40"/>
<dbReference type="OrthoDB" id="3227375at2"/>
<keyword evidence="2" id="KW-0238">DNA-binding</keyword>
<sequence length="328" mass="34483">MTVASIARLAGVSAPTVSKVINGRAGVALDTRRRVEALLREHDYRRPEAVGPAAILEVVFTALESHLAIEIMRGVESVAREHELAVGFTEMRGRLAPGRGWLEQVLARRPAAVIAVYAGFSPQQQGLLDSSSIPLVALDPTGEPGHAIPSVGATNWSGGVAATRHLLDLGHRRIAKIGGPPAFLCARARLDGFRAAMDSAGAPVDPSLIRDGAFAFEDGLALGRELLALPDRPTAVFAGNDLQALGVYEAAREAGLNVPRDLSVVGFDDLEFTRWCGPPLTTVRQPLADMGATAAEIAIALAAGEQPAQSRVELATTLIVRASTAPPR</sequence>
<feature type="domain" description="HTH lacI-type" evidence="4">
    <location>
        <begin position="1"/>
        <end position="46"/>
    </location>
</feature>
<dbReference type="Pfam" id="PF13377">
    <property type="entry name" value="Peripla_BP_3"/>
    <property type="match status" value="1"/>
</dbReference>
<dbReference type="CDD" id="cd01392">
    <property type="entry name" value="HTH_LacI"/>
    <property type="match status" value="1"/>
</dbReference>
<accession>A0A5M3VZ40</accession>
<reference evidence="5 6" key="1">
    <citation type="submission" date="2019-10" db="EMBL/GenBank/DDBJ databases">
        <title>Whole genome shotgun sequence of Acrocarpospora corrugata NBRC 13972.</title>
        <authorList>
            <person name="Ichikawa N."/>
            <person name="Kimura A."/>
            <person name="Kitahashi Y."/>
            <person name="Komaki H."/>
            <person name="Oguchi A."/>
        </authorList>
    </citation>
    <scope>NUCLEOTIDE SEQUENCE [LARGE SCALE GENOMIC DNA]</scope>
    <source>
        <strain evidence="5 6">NBRC 13972</strain>
    </source>
</reference>
<dbReference type="Pfam" id="PF00356">
    <property type="entry name" value="LacI"/>
    <property type="match status" value="1"/>
</dbReference>
<proteinExistence type="predicted"/>
<evidence type="ECO:0000256" key="2">
    <source>
        <dbReference type="ARBA" id="ARBA00023125"/>
    </source>
</evidence>
<evidence type="ECO:0000313" key="5">
    <source>
        <dbReference type="EMBL" id="GES00353.1"/>
    </source>
</evidence>
<dbReference type="SUPFAM" id="SSF53822">
    <property type="entry name" value="Periplasmic binding protein-like I"/>
    <property type="match status" value="1"/>
</dbReference>
<evidence type="ECO:0000259" key="4">
    <source>
        <dbReference type="PROSITE" id="PS50932"/>
    </source>
</evidence>
<dbReference type="InterPro" id="IPR000843">
    <property type="entry name" value="HTH_LacI"/>
</dbReference>
<dbReference type="PANTHER" id="PTHR30146:SF153">
    <property type="entry name" value="LACTOSE OPERON REPRESSOR"/>
    <property type="match status" value="1"/>
</dbReference>
<dbReference type="InterPro" id="IPR046335">
    <property type="entry name" value="LacI/GalR-like_sensor"/>
</dbReference>
<evidence type="ECO:0000256" key="1">
    <source>
        <dbReference type="ARBA" id="ARBA00023015"/>
    </source>
</evidence>
<keyword evidence="6" id="KW-1185">Reference proteome</keyword>
<dbReference type="SMART" id="SM00354">
    <property type="entry name" value="HTH_LACI"/>
    <property type="match status" value="1"/>
</dbReference>
<organism evidence="5 6">
    <name type="scientific">Acrocarpospora corrugata</name>
    <dbReference type="NCBI Taxonomy" id="35763"/>
    <lineage>
        <taxon>Bacteria</taxon>
        <taxon>Bacillati</taxon>
        <taxon>Actinomycetota</taxon>
        <taxon>Actinomycetes</taxon>
        <taxon>Streptosporangiales</taxon>
        <taxon>Streptosporangiaceae</taxon>
        <taxon>Acrocarpospora</taxon>
    </lineage>
</organism>
<keyword evidence="3" id="KW-0804">Transcription</keyword>
<evidence type="ECO:0000256" key="3">
    <source>
        <dbReference type="ARBA" id="ARBA00023163"/>
    </source>
</evidence>
<dbReference type="Gene3D" id="1.10.260.40">
    <property type="entry name" value="lambda repressor-like DNA-binding domains"/>
    <property type="match status" value="1"/>
</dbReference>
<dbReference type="Gene3D" id="3.40.50.2300">
    <property type="match status" value="2"/>
</dbReference>
<comment type="caution">
    <text evidence="5">The sequence shown here is derived from an EMBL/GenBank/DDBJ whole genome shotgun (WGS) entry which is preliminary data.</text>
</comment>
<protein>
    <submittedName>
        <fullName evidence="5">Transcriptional regulator</fullName>
    </submittedName>
</protein>
<dbReference type="PROSITE" id="PS50932">
    <property type="entry name" value="HTH_LACI_2"/>
    <property type="match status" value="1"/>
</dbReference>
<name>A0A5M3VZ40_9ACTN</name>
<dbReference type="EMBL" id="BLAD01000044">
    <property type="protein sequence ID" value="GES00353.1"/>
    <property type="molecule type" value="Genomic_DNA"/>
</dbReference>
<gene>
    <name evidence="5" type="ORF">Acor_24170</name>
</gene>
<dbReference type="InterPro" id="IPR028082">
    <property type="entry name" value="Peripla_BP_I"/>
</dbReference>
<keyword evidence="1" id="KW-0805">Transcription regulation</keyword>